<accession>A0A395GZJ7</accession>
<keyword evidence="2" id="KW-1185">Reference proteome</keyword>
<gene>
    <name evidence="1" type="ORF">BO80DRAFT_99137</name>
</gene>
<dbReference type="GeneID" id="37229855"/>
<evidence type="ECO:0000313" key="2">
    <source>
        <dbReference type="Proteomes" id="UP000249402"/>
    </source>
</evidence>
<proteinExistence type="predicted"/>
<name>A0A395GZJ7_9EURO</name>
<reference evidence="1 2" key="1">
    <citation type="submission" date="2018-02" db="EMBL/GenBank/DDBJ databases">
        <title>The genomes of Aspergillus section Nigri reveals drivers in fungal speciation.</title>
        <authorList>
            <consortium name="DOE Joint Genome Institute"/>
            <person name="Vesth T.C."/>
            <person name="Nybo J."/>
            <person name="Theobald S."/>
            <person name="Brandl J."/>
            <person name="Frisvad J.C."/>
            <person name="Nielsen K.F."/>
            <person name="Lyhne E.K."/>
            <person name="Kogle M.E."/>
            <person name="Kuo A."/>
            <person name="Riley R."/>
            <person name="Clum A."/>
            <person name="Nolan M."/>
            <person name="Lipzen A."/>
            <person name="Salamov A."/>
            <person name="Henrissat B."/>
            <person name="Wiebenga A."/>
            <person name="De vries R.P."/>
            <person name="Grigoriev I.V."/>
            <person name="Mortensen U.H."/>
            <person name="Andersen M.R."/>
            <person name="Baker S.E."/>
        </authorList>
    </citation>
    <scope>NUCLEOTIDE SEQUENCE [LARGE SCALE GENOMIC DNA]</scope>
    <source>
        <strain evidence="1 2">CBS 121593</strain>
    </source>
</reference>
<dbReference type="AlphaFoldDB" id="A0A395GZJ7"/>
<dbReference type="EMBL" id="KZ824440">
    <property type="protein sequence ID" value="RAL00465.1"/>
    <property type="molecule type" value="Genomic_DNA"/>
</dbReference>
<protein>
    <submittedName>
        <fullName evidence="1">Uncharacterized protein</fullName>
    </submittedName>
</protein>
<dbReference type="RefSeq" id="XP_025574792.1">
    <property type="nucleotide sequence ID" value="XM_025724990.1"/>
</dbReference>
<dbReference type="Proteomes" id="UP000249402">
    <property type="component" value="Unassembled WGS sequence"/>
</dbReference>
<evidence type="ECO:0000313" key="1">
    <source>
        <dbReference type="EMBL" id="RAL00465.1"/>
    </source>
</evidence>
<sequence>MYRAVRCQRRYGILSQLGHFITPVPWRTTWWLTIVDTVYYVLSLTHFQLVFLYAHYACRCWQLPLDFVCPVYSALCTYSTF</sequence>
<dbReference type="VEuPathDB" id="FungiDB:BO80DRAFT_99137"/>
<organism evidence="1 2">
    <name type="scientific">Aspergillus ibericus CBS 121593</name>
    <dbReference type="NCBI Taxonomy" id="1448316"/>
    <lineage>
        <taxon>Eukaryota</taxon>
        <taxon>Fungi</taxon>
        <taxon>Dikarya</taxon>
        <taxon>Ascomycota</taxon>
        <taxon>Pezizomycotina</taxon>
        <taxon>Eurotiomycetes</taxon>
        <taxon>Eurotiomycetidae</taxon>
        <taxon>Eurotiales</taxon>
        <taxon>Aspergillaceae</taxon>
        <taxon>Aspergillus</taxon>
        <taxon>Aspergillus subgen. Circumdati</taxon>
    </lineage>
</organism>